<dbReference type="EMBL" id="GEBQ01030435">
    <property type="protein sequence ID" value="JAT09542.1"/>
    <property type="molecule type" value="Transcribed_RNA"/>
</dbReference>
<gene>
    <name evidence="2" type="ORF">g.45189</name>
</gene>
<sequence length="283" mass="31941">KMWSLAVQSLVVLAVFTSTLGMKAVVFDVTTIYDVSDVCRDSQDLPILTDSDKVESAKPCNTSITGHIYKRTNAIGIPLNIPTHRLASPIPKLPRVSCDTLMGCNWDKEGWSTELSNNYTLMEKGFVYHFQNPLLGFFYNIPMNESIYLFLTTGSSYLRRESLFYILRFYYGQESEFYTDCTLLKEGDQNNSYKFDVKDRDGAPITIACRSNQNTFNAGSAFRISIDGESRKISIYQNFFINPAFSHSISVDINYASHFSSNYSLPLVINTPVLSTKTANSEL</sequence>
<evidence type="ECO:0000313" key="2">
    <source>
        <dbReference type="EMBL" id="JAT09542.1"/>
    </source>
</evidence>
<proteinExistence type="predicted"/>
<name>A0A1B6KDK2_9HEMI</name>
<organism evidence="2">
    <name type="scientific">Graphocephala atropunctata</name>
    <dbReference type="NCBI Taxonomy" id="36148"/>
    <lineage>
        <taxon>Eukaryota</taxon>
        <taxon>Metazoa</taxon>
        <taxon>Ecdysozoa</taxon>
        <taxon>Arthropoda</taxon>
        <taxon>Hexapoda</taxon>
        <taxon>Insecta</taxon>
        <taxon>Pterygota</taxon>
        <taxon>Neoptera</taxon>
        <taxon>Paraneoptera</taxon>
        <taxon>Hemiptera</taxon>
        <taxon>Auchenorrhyncha</taxon>
        <taxon>Membracoidea</taxon>
        <taxon>Cicadellidae</taxon>
        <taxon>Cicadellinae</taxon>
        <taxon>Cicadellini</taxon>
        <taxon>Graphocephala</taxon>
    </lineage>
</organism>
<accession>A0A1B6KDK2</accession>
<evidence type="ECO:0000256" key="1">
    <source>
        <dbReference type="SAM" id="SignalP"/>
    </source>
</evidence>
<feature type="chain" id="PRO_5008586534" evidence="1">
    <location>
        <begin position="22"/>
        <end position="283"/>
    </location>
</feature>
<dbReference type="AlphaFoldDB" id="A0A1B6KDK2"/>
<feature type="non-terminal residue" evidence="2">
    <location>
        <position position="1"/>
    </location>
</feature>
<keyword evidence="1" id="KW-0732">Signal</keyword>
<feature type="non-terminal residue" evidence="2">
    <location>
        <position position="283"/>
    </location>
</feature>
<feature type="signal peptide" evidence="1">
    <location>
        <begin position="1"/>
        <end position="21"/>
    </location>
</feature>
<reference evidence="2" key="1">
    <citation type="submission" date="2015-11" db="EMBL/GenBank/DDBJ databases">
        <title>De novo transcriptome assembly of four potential Pierce s Disease insect vectors from Arizona vineyards.</title>
        <authorList>
            <person name="Tassone E.E."/>
        </authorList>
    </citation>
    <scope>NUCLEOTIDE SEQUENCE</scope>
</reference>
<protein>
    <submittedName>
        <fullName evidence="2">Uncharacterized protein</fullName>
    </submittedName>
</protein>